<feature type="transmembrane region" description="Helical" evidence="8">
    <location>
        <begin position="130"/>
        <end position="150"/>
    </location>
</feature>
<evidence type="ECO:0000313" key="10">
    <source>
        <dbReference type="Proteomes" id="UP001529340"/>
    </source>
</evidence>
<evidence type="ECO:0000256" key="8">
    <source>
        <dbReference type="HAMAP-Rule" id="MF_01521"/>
    </source>
</evidence>
<dbReference type="InterPro" id="IPR003810">
    <property type="entry name" value="Mntp/YtaF"/>
</dbReference>
<dbReference type="PANTHER" id="PTHR35529:SF1">
    <property type="entry name" value="MANGANESE EFFLUX PUMP MNTP-RELATED"/>
    <property type="match status" value="1"/>
</dbReference>
<reference evidence="10" key="1">
    <citation type="submission" date="2023-06" db="EMBL/GenBank/DDBJ databases">
        <title>Identification and characterization of horizontal gene transfer across gut microbiota members of farm animals based on homology search.</title>
        <authorList>
            <person name="Zeman M."/>
            <person name="Kubasova T."/>
            <person name="Jahodarova E."/>
            <person name="Nykrynova M."/>
            <person name="Rychlik I."/>
        </authorList>
    </citation>
    <scope>NUCLEOTIDE SEQUENCE [LARGE SCALE GENOMIC DNA]</scope>
    <source>
        <strain evidence="10">ET39</strain>
    </source>
</reference>
<evidence type="ECO:0000256" key="6">
    <source>
        <dbReference type="ARBA" id="ARBA00023136"/>
    </source>
</evidence>
<comment type="function">
    <text evidence="8">Probably functions as a manganese efflux pump.</text>
</comment>
<dbReference type="RefSeq" id="WP_289607139.1">
    <property type="nucleotide sequence ID" value="NZ_JAUDCG010000010.1"/>
</dbReference>
<evidence type="ECO:0000313" key="9">
    <source>
        <dbReference type="EMBL" id="MDM8156674.1"/>
    </source>
</evidence>
<dbReference type="Pfam" id="PF02659">
    <property type="entry name" value="Mntp"/>
    <property type="match status" value="1"/>
</dbReference>
<comment type="subcellular location">
    <subcellularLocation>
        <location evidence="8">Cell membrane</location>
        <topology evidence="8">Multi-pass membrane protein</topology>
    </subcellularLocation>
</comment>
<gene>
    <name evidence="8" type="primary">mntP</name>
    <name evidence="9" type="ORF">QUV96_03350</name>
</gene>
<organism evidence="9 10">
    <name type="scientific">Amedibacillus dolichus</name>
    <dbReference type="NCBI Taxonomy" id="31971"/>
    <lineage>
        <taxon>Bacteria</taxon>
        <taxon>Bacillati</taxon>
        <taxon>Bacillota</taxon>
        <taxon>Erysipelotrichia</taxon>
        <taxon>Erysipelotrichales</taxon>
        <taxon>Erysipelotrichaceae</taxon>
        <taxon>Amedibacillus</taxon>
    </lineage>
</organism>
<dbReference type="EMBL" id="JAUDCG010000010">
    <property type="protein sequence ID" value="MDM8156674.1"/>
    <property type="molecule type" value="Genomic_DNA"/>
</dbReference>
<name>A0ABT7UAL0_9FIRM</name>
<accession>A0ABT7UAL0</accession>
<feature type="transmembrane region" description="Helical" evidence="8">
    <location>
        <begin position="105"/>
        <end position="124"/>
    </location>
</feature>
<feature type="transmembrane region" description="Helical" evidence="8">
    <location>
        <begin position="6"/>
        <end position="23"/>
    </location>
</feature>
<evidence type="ECO:0000256" key="2">
    <source>
        <dbReference type="ARBA" id="ARBA00022475"/>
    </source>
</evidence>
<dbReference type="PANTHER" id="PTHR35529">
    <property type="entry name" value="MANGANESE EFFLUX PUMP MNTP-RELATED"/>
    <property type="match status" value="1"/>
</dbReference>
<reference evidence="9 10" key="2">
    <citation type="submission" date="2023-06" db="EMBL/GenBank/DDBJ databases">
        <title>Identification and characterization of horizontal gene transfer across gut microbiota members of farm animals based on homology search.</title>
        <authorList>
            <person name="Schwarzerova J."/>
            <person name="Nykrynova M."/>
            <person name="Jureckova K."/>
            <person name="Cejkova D."/>
            <person name="Rychlik I."/>
        </authorList>
    </citation>
    <scope>NUCLEOTIDE SEQUENCE [LARGE SCALE GENOMIC DNA]</scope>
    <source>
        <strain evidence="9 10">ET39</strain>
    </source>
</reference>
<keyword evidence="1 8" id="KW-0813">Transport</keyword>
<evidence type="ECO:0000256" key="4">
    <source>
        <dbReference type="ARBA" id="ARBA00022989"/>
    </source>
</evidence>
<keyword evidence="2 8" id="KW-1003">Cell membrane</keyword>
<sequence length="185" mass="20396">MSFASVFLIGVSLSMDAFAVSIAKGMCIRNDRFKYACMLAFWFGLFQALMPLAGWISGSLFESFITSVDHWIAFLLLGIIGINMIRDACKEDAEEQDNDLTLRHILLLAVATSIDAFAIGITFAFLKVNIFTSILTIGITTFVLCFLAVYLGSRLGEVLKKYAGIFGGVILILIGTKILIEHLFF</sequence>
<keyword evidence="5 8" id="KW-0406">Ion transport</keyword>
<protein>
    <recommendedName>
        <fullName evidence="8">Putative manganese efflux pump MntP</fullName>
    </recommendedName>
</protein>
<evidence type="ECO:0000256" key="5">
    <source>
        <dbReference type="ARBA" id="ARBA00023065"/>
    </source>
</evidence>
<dbReference type="HAMAP" id="MF_01521">
    <property type="entry name" value="MntP_pump"/>
    <property type="match status" value="1"/>
</dbReference>
<dbReference type="InterPro" id="IPR022929">
    <property type="entry name" value="Put_MntP"/>
</dbReference>
<keyword evidence="7 8" id="KW-0464">Manganese</keyword>
<dbReference type="Proteomes" id="UP001529340">
    <property type="component" value="Unassembled WGS sequence"/>
</dbReference>
<proteinExistence type="inferred from homology"/>
<evidence type="ECO:0000256" key="7">
    <source>
        <dbReference type="ARBA" id="ARBA00023211"/>
    </source>
</evidence>
<keyword evidence="3 8" id="KW-0812">Transmembrane</keyword>
<keyword evidence="6 8" id="KW-0472">Membrane</keyword>
<reference evidence="9 10" key="3">
    <citation type="submission" date="2023-06" db="EMBL/GenBank/DDBJ databases">
        <authorList>
            <person name="Zeman M."/>
            <person name="Kubasova T."/>
            <person name="Jahodarova E."/>
            <person name="Nykrynova M."/>
            <person name="Rychlik I."/>
        </authorList>
    </citation>
    <scope>NUCLEOTIDE SEQUENCE [LARGE SCALE GENOMIC DNA]</scope>
    <source>
        <strain evidence="9 10">ET39</strain>
    </source>
</reference>
<comment type="caution">
    <text evidence="9">The sequence shown here is derived from an EMBL/GenBank/DDBJ whole genome shotgun (WGS) entry which is preliminary data.</text>
</comment>
<feature type="transmembrane region" description="Helical" evidence="8">
    <location>
        <begin position="68"/>
        <end position="85"/>
    </location>
</feature>
<feature type="transmembrane region" description="Helical" evidence="8">
    <location>
        <begin position="162"/>
        <end position="180"/>
    </location>
</feature>
<evidence type="ECO:0000256" key="1">
    <source>
        <dbReference type="ARBA" id="ARBA00022448"/>
    </source>
</evidence>
<keyword evidence="4 8" id="KW-1133">Transmembrane helix</keyword>
<feature type="transmembrane region" description="Helical" evidence="8">
    <location>
        <begin position="35"/>
        <end position="56"/>
    </location>
</feature>
<evidence type="ECO:0000256" key="3">
    <source>
        <dbReference type="ARBA" id="ARBA00022692"/>
    </source>
</evidence>
<comment type="similarity">
    <text evidence="8">Belongs to the MntP (TC 9.B.29) family.</text>
</comment>
<keyword evidence="10" id="KW-1185">Reference proteome</keyword>